<keyword evidence="5" id="KW-0449">Lipoprotein</keyword>
<dbReference type="Proteomes" id="UP000309673">
    <property type="component" value="Unassembled WGS sequence"/>
</dbReference>
<dbReference type="OrthoDB" id="9787283at2"/>
<keyword evidence="3" id="KW-0472">Membrane</keyword>
<accession>A0A4U0FGR4</accession>
<dbReference type="PANTHER" id="PTHR43649:SF33">
    <property type="entry name" value="POLYGALACTURONAN_RHAMNOGALACTURONAN-BINDING PROTEIN YTCQ"/>
    <property type="match status" value="1"/>
</dbReference>
<protein>
    <submittedName>
        <fullName evidence="7">Extracellular solute-binding protein</fullName>
    </submittedName>
</protein>
<feature type="compositionally biased region" description="Low complexity" evidence="6">
    <location>
        <begin position="33"/>
        <end position="59"/>
    </location>
</feature>
<evidence type="ECO:0000256" key="3">
    <source>
        <dbReference type="ARBA" id="ARBA00023136"/>
    </source>
</evidence>
<dbReference type="Pfam" id="PF13416">
    <property type="entry name" value="SBP_bac_8"/>
    <property type="match status" value="1"/>
</dbReference>
<reference evidence="7 8" key="1">
    <citation type="submission" date="2019-04" db="EMBL/GenBank/DDBJ databases">
        <title>Cohnella sp. nov., isolated from soil.</title>
        <authorList>
            <person name="Kim W."/>
        </authorList>
    </citation>
    <scope>NUCLEOTIDE SEQUENCE [LARGE SCALE GENOMIC DNA]</scope>
    <source>
        <strain evidence="7 8">CAU 1483</strain>
    </source>
</reference>
<proteinExistence type="predicted"/>
<comment type="caution">
    <text evidence="7">The sequence shown here is derived from an EMBL/GenBank/DDBJ whole genome shotgun (WGS) entry which is preliminary data.</text>
</comment>
<dbReference type="Gene3D" id="3.40.190.10">
    <property type="entry name" value="Periplasmic binding protein-like II"/>
    <property type="match status" value="2"/>
</dbReference>
<dbReference type="InterPro" id="IPR006059">
    <property type="entry name" value="SBP"/>
</dbReference>
<organism evidence="7 8">
    <name type="scientific">Cohnella pontilimi</name>
    <dbReference type="NCBI Taxonomy" id="2564100"/>
    <lineage>
        <taxon>Bacteria</taxon>
        <taxon>Bacillati</taxon>
        <taxon>Bacillota</taxon>
        <taxon>Bacilli</taxon>
        <taxon>Bacillales</taxon>
        <taxon>Paenibacillaceae</taxon>
        <taxon>Cohnella</taxon>
    </lineage>
</organism>
<keyword evidence="4" id="KW-0564">Palmitate</keyword>
<dbReference type="SUPFAM" id="SSF53850">
    <property type="entry name" value="Periplasmic binding protein-like II"/>
    <property type="match status" value="1"/>
</dbReference>
<evidence type="ECO:0000313" key="8">
    <source>
        <dbReference type="Proteomes" id="UP000309673"/>
    </source>
</evidence>
<evidence type="ECO:0000256" key="2">
    <source>
        <dbReference type="ARBA" id="ARBA00022729"/>
    </source>
</evidence>
<dbReference type="AlphaFoldDB" id="A0A4U0FGR4"/>
<keyword evidence="1" id="KW-1003">Cell membrane</keyword>
<keyword evidence="2" id="KW-0732">Signal</keyword>
<evidence type="ECO:0000256" key="6">
    <source>
        <dbReference type="SAM" id="MobiDB-lite"/>
    </source>
</evidence>
<evidence type="ECO:0000313" key="7">
    <source>
        <dbReference type="EMBL" id="TJY44121.1"/>
    </source>
</evidence>
<keyword evidence="8" id="KW-1185">Reference proteome</keyword>
<gene>
    <name evidence="7" type="ORF">E5161_01610</name>
</gene>
<feature type="region of interest" description="Disordered" evidence="6">
    <location>
        <begin position="33"/>
        <end position="62"/>
    </location>
</feature>
<evidence type="ECO:0000256" key="4">
    <source>
        <dbReference type="ARBA" id="ARBA00023139"/>
    </source>
</evidence>
<evidence type="ECO:0000256" key="5">
    <source>
        <dbReference type="ARBA" id="ARBA00023288"/>
    </source>
</evidence>
<dbReference type="EMBL" id="SUPK01000001">
    <property type="protein sequence ID" value="TJY44121.1"/>
    <property type="molecule type" value="Genomic_DNA"/>
</dbReference>
<dbReference type="PANTHER" id="PTHR43649">
    <property type="entry name" value="ARABINOSE-BINDING PROTEIN-RELATED"/>
    <property type="match status" value="1"/>
</dbReference>
<sequence>MGGENMHSKNWIKSSTIAVLIFVVIGCSSSKNTDTNTNTVSKSPADSAATSTQTASQPPESKKLTISMINGSWASPLPSPTGEGVNMINEKFNINLKPQFIPYDELTNKLPVIMAAGDLPDMIGMESVDANFVKWAKQGAFLPLNDYIDKYPTLKAVPKSVWDAVTVDGKIYAIPQYFPVKYGKKPIIRKDWLDNLGLPMPTNYEELKKAAIAFTNDDPDKNGKKDTYGLGMGKLIVYGGWMGAGYDNVWYYKNDKGQYIPGNISEGFKKQITVLRDLYKAGAINKDWAVTKVGDMRKDFFAGKFGIWYEQPYDISETRFKDLKKINPTAELAVIPAFAQEDGEQGYPGLSGYYQLMSLNANLKDDPDKIDRILQMEDYFRTFIPPADRNPQNADFDWMNGFVDKAYTMVNGIAVDKENVTDLQPKSYIIDRGWAPDDESNEPAAVIQDPFTKSFIQGAVDLLKTSKFYLNPIDRIHSEVLDAKVSELDKAVNDHQTRMIVGQESLDKWDDMVQEYLRKGGQDIIDDVNRKMQEAGVTGEWK</sequence>
<name>A0A4U0FGR4_9BACL</name>
<dbReference type="InterPro" id="IPR050490">
    <property type="entry name" value="Bact_solute-bd_prot1"/>
</dbReference>
<evidence type="ECO:0000256" key="1">
    <source>
        <dbReference type="ARBA" id="ARBA00022475"/>
    </source>
</evidence>